<dbReference type="EMBL" id="CADCWP010000216">
    <property type="protein sequence ID" value="CAA9578503.1"/>
    <property type="molecule type" value="Genomic_DNA"/>
</dbReference>
<accession>A0A6J4VG70</accession>
<dbReference type="AlphaFoldDB" id="A0A6J4VG70"/>
<name>A0A6J4VG70_9DEIN</name>
<protein>
    <submittedName>
        <fullName evidence="1">Uncharacterized protein</fullName>
    </submittedName>
</protein>
<gene>
    <name evidence="1" type="ORF">AVDCRST_MAG86-2522</name>
</gene>
<sequence>MLEETLTPTYLAFTTRSGRALLVSRRDISGLGVPVPGTRDYSLGFELSVANVGPSETTNSTLFDFSNPELNCLFPYASGARYTEIVNESRQDANGDGFLDLVLDLEVTVLGDVRCGGQELLENPRRAEPTLKRLVFLFDGRRLRPTPATERFKEYSQNPQGEAF</sequence>
<organism evidence="1">
    <name type="scientific">uncultured Truepera sp</name>
    <dbReference type="NCBI Taxonomy" id="543023"/>
    <lineage>
        <taxon>Bacteria</taxon>
        <taxon>Thermotogati</taxon>
        <taxon>Deinococcota</taxon>
        <taxon>Deinococci</taxon>
        <taxon>Trueperales</taxon>
        <taxon>Trueperaceae</taxon>
        <taxon>Truepera</taxon>
        <taxon>environmental samples</taxon>
    </lineage>
</organism>
<reference evidence="1" key="1">
    <citation type="submission" date="2020-02" db="EMBL/GenBank/DDBJ databases">
        <authorList>
            <person name="Meier V. D."/>
        </authorList>
    </citation>
    <scope>NUCLEOTIDE SEQUENCE</scope>
    <source>
        <strain evidence="1">AVDCRST_MAG86</strain>
    </source>
</reference>
<proteinExistence type="predicted"/>
<evidence type="ECO:0000313" key="1">
    <source>
        <dbReference type="EMBL" id="CAA9578503.1"/>
    </source>
</evidence>